<gene>
    <name evidence="2" type="ORF">UK23_34150</name>
</gene>
<dbReference type="PATRIC" id="fig|68170.10.peg.8825"/>
<dbReference type="STRING" id="68170.GCA_000974445_04976"/>
<evidence type="ECO:0000256" key="1">
    <source>
        <dbReference type="ARBA" id="ARBA00023121"/>
    </source>
</evidence>
<dbReference type="PANTHER" id="PTHR33434">
    <property type="entry name" value="DEGV DOMAIN-CONTAINING PROTEIN DR_1986-RELATED"/>
    <property type="match status" value="1"/>
</dbReference>
<evidence type="ECO:0000313" key="3">
    <source>
        <dbReference type="Proteomes" id="UP000033393"/>
    </source>
</evidence>
<dbReference type="InterPro" id="IPR043168">
    <property type="entry name" value="DegV_C"/>
</dbReference>
<dbReference type="Gene3D" id="3.30.1180.10">
    <property type="match status" value="1"/>
</dbReference>
<keyword evidence="3" id="KW-1185">Reference proteome</keyword>
<dbReference type="Pfam" id="PF02645">
    <property type="entry name" value="DegV"/>
    <property type="match status" value="1"/>
</dbReference>
<protein>
    <submittedName>
        <fullName evidence="2">DegV family protein</fullName>
    </submittedName>
</protein>
<organism evidence="2 3">
    <name type="scientific">Lentzea aerocolonigenes</name>
    <name type="common">Lechevalieria aerocolonigenes</name>
    <name type="synonym">Saccharothrix aerocolonigenes</name>
    <dbReference type="NCBI Taxonomy" id="68170"/>
    <lineage>
        <taxon>Bacteria</taxon>
        <taxon>Bacillati</taxon>
        <taxon>Actinomycetota</taxon>
        <taxon>Actinomycetes</taxon>
        <taxon>Pseudonocardiales</taxon>
        <taxon>Pseudonocardiaceae</taxon>
        <taxon>Lentzea</taxon>
    </lineage>
</organism>
<evidence type="ECO:0000313" key="2">
    <source>
        <dbReference type="EMBL" id="KJK43246.1"/>
    </source>
</evidence>
<dbReference type="GO" id="GO:0008289">
    <property type="term" value="F:lipid binding"/>
    <property type="evidence" value="ECO:0007669"/>
    <property type="project" value="UniProtKB-KW"/>
</dbReference>
<dbReference type="OrthoDB" id="9760324at2"/>
<accession>A0A0F0GL00</accession>
<dbReference type="SUPFAM" id="SSF82549">
    <property type="entry name" value="DAK1/DegV-like"/>
    <property type="match status" value="1"/>
</dbReference>
<dbReference type="InterPro" id="IPR003797">
    <property type="entry name" value="DegV"/>
</dbReference>
<dbReference type="eggNOG" id="COG1307">
    <property type="taxonomic scope" value="Bacteria"/>
</dbReference>
<dbReference type="RefSeq" id="WP_045315859.1">
    <property type="nucleotide sequence ID" value="NZ_JYJG01000300.1"/>
</dbReference>
<dbReference type="PROSITE" id="PS51482">
    <property type="entry name" value="DEGV"/>
    <property type="match status" value="1"/>
</dbReference>
<dbReference type="NCBIfam" id="TIGR00762">
    <property type="entry name" value="DegV"/>
    <property type="match status" value="1"/>
</dbReference>
<dbReference type="EMBL" id="JYJG01000300">
    <property type="protein sequence ID" value="KJK43246.1"/>
    <property type="molecule type" value="Genomic_DNA"/>
</dbReference>
<dbReference type="InterPro" id="IPR050270">
    <property type="entry name" value="DegV_domain_contain"/>
</dbReference>
<dbReference type="PANTHER" id="PTHR33434:SF2">
    <property type="entry name" value="FATTY ACID-BINDING PROTEIN TM_1468"/>
    <property type="match status" value="1"/>
</dbReference>
<reference evidence="2 3" key="1">
    <citation type="submission" date="2015-02" db="EMBL/GenBank/DDBJ databases">
        <authorList>
            <person name="Ju K.-S."/>
            <person name="Doroghazi J.R."/>
            <person name="Metcalf W."/>
        </authorList>
    </citation>
    <scope>NUCLEOTIDE SEQUENCE [LARGE SCALE GENOMIC DNA]</scope>
    <source>
        <strain evidence="2 3">NRRL B-16140</strain>
    </source>
</reference>
<comment type="caution">
    <text evidence="2">The sequence shown here is derived from an EMBL/GenBank/DDBJ whole genome shotgun (WGS) entry which is preliminary data.</text>
</comment>
<proteinExistence type="predicted"/>
<dbReference type="AlphaFoldDB" id="A0A0F0GL00"/>
<sequence length="280" mass="29858">MYRRVAVVTDSTACLPAQLTDQLGIEVVQIQVRIGDHTDDESRIPVPDLVSAMRSNVPVATIPPDPGAFFWTYNELAAQGVRSIVSVHVSGGLSATVEAARTAAAQVRVPVHVVDTHTCGMSIGYAVQAAGKIAEAGGTVERVLATAQRRYDRSTELIYVDTLEYLRRGGRIGAAAALVGGVLSMKPLLTMADSQITPLDKVMGADRALNRMLDIAIKRAGTDTVDVAVEHFDAEEKATRLLRNLRRRVPNVRQFMLTQVSSAIGAHVGPGALGITVSPV</sequence>
<keyword evidence="1" id="KW-0446">Lipid-binding</keyword>
<dbReference type="Proteomes" id="UP000033393">
    <property type="component" value="Unassembled WGS sequence"/>
</dbReference>
<name>A0A0F0GL00_LENAE</name>
<dbReference type="Gene3D" id="3.40.50.10170">
    <property type="match status" value="1"/>
</dbReference>